<gene>
    <name evidence="1" type="ORF">HGA13_21330</name>
</gene>
<dbReference type="RefSeq" id="WP_068041707.1">
    <property type="nucleotide sequence ID" value="NZ_JAAXOO010000005.1"/>
</dbReference>
<accession>A0A846XPJ8</accession>
<evidence type="ECO:0000313" key="1">
    <source>
        <dbReference type="EMBL" id="NKY35594.1"/>
    </source>
</evidence>
<organism evidence="1 2">
    <name type="scientific">Nocardia speluncae</name>
    <dbReference type="NCBI Taxonomy" id="419477"/>
    <lineage>
        <taxon>Bacteria</taxon>
        <taxon>Bacillati</taxon>
        <taxon>Actinomycetota</taxon>
        <taxon>Actinomycetes</taxon>
        <taxon>Mycobacteriales</taxon>
        <taxon>Nocardiaceae</taxon>
        <taxon>Nocardia</taxon>
    </lineage>
</organism>
<keyword evidence="2" id="KW-1185">Reference proteome</keyword>
<dbReference type="EMBL" id="JAAXOO010000005">
    <property type="protein sequence ID" value="NKY35594.1"/>
    <property type="molecule type" value="Genomic_DNA"/>
</dbReference>
<evidence type="ECO:0000313" key="2">
    <source>
        <dbReference type="Proteomes" id="UP000565715"/>
    </source>
</evidence>
<name>A0A846XPJ8_9NOCA</name>
<dbReference type="AlphaFoldDB" id="A0A846XPJ8"/>
<reference evidence="1 2" key="1">
    <citation type="submission" date="2020-04" db="EMBL/GenBank/DDBJ databases">
        <title>MicrobeNet Type strains.</title>
        <authorList>
            <person name="Nicholson A.C."/>
        </authorList>
    </citation>
    <scope>NUCLEOTIDE SEQUENCE [LARGE SCALE GENOMIC DNA]</scope>
    <source>
        <strain evidence="1 2">DSM 45078</strain>
    </source>
</reference>
<protein>
    <submittedName>
        <fullName evidence="1">Uncharacterized protein</fullName>
    </submittedName>
</protein>
<proteinExistence type="predicted"/>
<sequence length="251" mass="27645">MSAPHAPTPPLKQQADDDNEIHDVATFRDAGRNAVTPVALFPEPVALAVVNAFADIVTRAKKSVAATNPDSDGIVRSQTFEEGDVYMIEKPFDGFFADRYIMDFYDVTERDICSRMHLHTGLRFVRMMTGPDTRIRVGSLSPFDITDVPGVTPFHPATFEDALPDAPAGVHRTRYNLIVPPCSFVDMQIPRGVSHQFNAIGPHAVIDSVHPEESIEVFREQMSGYKMMAQTVFLADELPAATTCVDTVTGH</sequence>
<dbReference type="Proteomes" id="UP000565715">
    <property type="component" value="Unassembled WGS sequence"/>
</dbReference>
<comment type="caution">
    <text evidence="1">The sequence shown here is derived from an EMBL/GenBank/DDBJ whole genome shotgun (WGS) entry which is preliminary data.</text>
</comment>